<dbReference type="EMBL" id="VANR01000008">
    <property type="protein sequence ID" value="TMM28654.1"/>
    <property type="molecule type" value="Genomic_DNA"/>
</dbReference>
<comment type="caution">
    <text evidence="3">The sequence shown here is derived from an EMBL/GenBank/DDBJ whole genome shotgun (WGS) entry which is preliminary data.</text>
</comment>
<comment type="similarity">
    <text evidence="1">Belongs to the DinB family.</text>
</comment>
<evidence type="ECO:0000313" key="4">
    <source>
        <dbReference type="Proteomes" id="UP000307140"/>
    </source>
</evidence>
<accession>A0A5S3N2J5</accession>
<dbReference type="AlphaFoldDB" id="A0A5S3N2J5"/>
<evidence type="ECO:0000256" key="1">
    <source>
        <dbReference type="ARBA" id="ARBA00008635"/>
    </source>
</evidence>
<dbReference type="Pfam" id="PF05163">
    <property type="entry name" value="DinB"/>
    <property type="match status" value="1"/>
</dbReference>
<evidence type="ECO:0000313" key="3">
    <source>
        <dbReference type="EMBL" id="TMM28654.1"/>
    </source>
</evidence>
<proteinExistence type="inferred from homology"/>
<gene>
    <name evidence="3" type="ORF">FDT66_13710</name>
</gene>
<organism evidence="3 4">
    <name type="scientific">Polaribacter aestuariivivens</name>
    <dbReference type="NCBI Taxonomy" id="2304626"/>
    <lineage>
        <taxon>Bacteria</taxon>
        <taxon>Pseudomonadati</taxon>
        <taxon>Bacteroidota</taxon>
        <taxon>Flavobacteriia</taxon>
        <taxon>Flavobacteriales</taxon>
        <taxon>Flavobacteriaceae</taxon>
    </lineage>
</organism>
<keyword evidence="4" id="KW-1185">Reference proteome</keyword>
<reference evidence="3 4" key="1">
    <citation type="submission" date="2019-05" db="EMBL/GenBank/DDBJ databases">
        <title>Polaribacter aestuariivivens sp. nov., isolated from a tidal flat.</title>
        <authorList>
            <person name="Yoon J.-H."/>
        </authorList>
    </citation>
    <scope>NUCLEOTIDE SEQUENCE [LARGE SCALE GENOMIC DNA]</scope>
    <source>
        <strain evidence="3 4">DBTF-3</strain>
    </source>
</reference>
<evidence type="ECO:0000256" key="2">
    <source>
        <dbReference type="ARBA" id="ARBA00022723"/>
    </source>
</evidence>
<dbReference type="InterPro" id="IPR007837">
    <property type="entry name" value="DinB"/>
</dbReference>
<dbReference type="SUPFAM" id="SSF109854">
    <property type="entry name" value="DinB/YfiT-like putative metalloenzymes"/>
    <property type="match status" value="1"/>
</dbReference>
<dbReference type="RefSeq" id="WP_138537510.1">
    <property type="nucleotide sequence ID" value="NZ_VANR01000008.1"/>
</dbReference>
<protein>
    <submittedName>
        <fullName evidence="3">DinB family protein</fullName>
    </submittedName>
</protein>
<name>A0A5S3N2J5_9FLAO</name>
<dbReference type="OrthoDB" id="1162179at2"/>
<dbReference type="GO" id="GO:0046872">
    <property type="term" value="F:metal ion binding"/>
    <property type="evidence" value="ECO:0007669"/>
    <property type="project" value="UniProtKB-KW"/>
</dbReference>
<dbReference type="Gene3D" id="1.20.120.450">
    <property type="entry name" value="dinb family like domain"/>
    <property type="match status" value="1"/>
</dbReference>
<keyword evidence="2" id="KW-0479">Metal-binding</keyword>
<sequence length="163" mass="18332">MIEAIEQNLQKGIKLLNTLTDEQYSNNSIAPYYSSIGCHMRHALDMFSCIFKGLETGEVNLTKRDRNELAEKHTNVGVEYFQTTISKLKSLKDADLNKQLLVTDDLGLGNVTVKKSLAAILMQAQSHITHHYATVGYLIYNLQIELPESNFGFNPTTPKRVSI</sequence>
<dbReference type="Proteomes" id="UP000307140">
    <property type="component" value="Unassembled WGS sequence"/>
</dbReference>
<dbReference type="InterPro" id="IPR034660">
    <property type="entry name" value="DinB/YfiT-like"/>
</dbReference>